<accession>A0A4Q9LNY6</accession>
<sequence>MGKPKDFDIKKLKLSENIIEEEFDSEISDELLSYSEIEKNIKNKRQKKHKNVNKTETIVPPVSEDLKNVDWSKIAHDLDKMKSKETWKKDKKELKFIPINLENDKIEKMKIELIRNPNNNFLRIQLSKLLDSYNSEKILLDGITNSKTKCDKLWMELLNSFYTKERALEALKNIDTNKEEIYIKLYENENDISYIKEGLKYNQKSVILWNLLIEYQESITSKFGLLSYAIEMTMNDFFIDKLVILYEKYLKNEEFNESKNFHESKNFDQIENVLEKNDQIFNFSKIYNFLKENKHFNENFNIFTLNNVKDKEMFRNVRKELLERNLDTIFKVLKKVKYRIYIPPSILNKEWINNYIKNIEIIYFTDLPFYLQSFFISLANSQFLDENLFFECYNIFSKFNCDTNFITTFFNKITHRYDQLKTYSDCNYIYDLLYCKEIWKILQIQVLYEKDLKLLKNLVDLFSENISFYRKQREKFTVALSIIYFKLGDYYKAFNTLKKVKNTIFKFVILSFIDFNKTIKDLKNNFTGHKYYLLYVDLLKIQNIDIQFEYEEGIKLFPTNINIKLEYLRYLRKYKFDFNQIQLKIENFLIDDRNNEFLLFEKYLLYKKNFVLNFSIQNIEVESENANFVGNIKKYKISDEFKHKNNCVLPISILYSAKSILKKSEIINSEIIFLERKQIEDKNSMFYGLNVFRNTIYLKCNYELFCEKCKQQLYNILIAEVFKNSDNLILLWFLFKETFFEKDIEKYSYFIDEDKGFYYKKAIRSLKYKTFSEKMNYGFNLIEEDFLFTLC</sequence>
<reference evidence="1 2" key="1">
    <citation type="submission" date="2017-12" db="EMBL/GenBank/DDBJ databases">
        <authorList>
            <person name="Pombert J.-F."/>
            <person name="Haag K.L."/>
            <person name="Ebert D."/>
        </authorList>
    </citation>
    <scope>NUCLEOTIDE SEQUENCE [LARGE SCALE GENOMIC DNA]</scope>
    <source>
        <strain evidence="1">IL-BN-2</strain>
    </source>
</reference>
<comment type="caution">
    <text evidence="1">The sequence shown here is derived from an EMBL/GenBank/DDBJ whole genome shotgun (WGS) entry which is preliminary data.</text>
</comment>
<evidence type="ECO:0000313" key="1">
    <source>
        <dbReference type="EMBL" id="TBU09235.1"/>
    </source>
</evidence>
<dbReference type="Proteomes" id="UP000293045">
    <property type="component" value="Unassembled WGS sequence"/>
</dbReference>
<proteinExistence type="predicted"/>
<dbReference type="VEuPathDB" id="MicrosporidiaDB:CWI36_1360p0010"/>
<protein>
    <submittedName>
        <fullName evidence="1">Uncharacterized protein</fullName>
    </submittedName>
</protein>
<dbReference type="VEuPathDB" id="MicrosporidiaDB:CWI36_1031p0010"/>
<dbReference type="AlphaFoldDB" id="A0A4Q9LNY6"/>
<gene>
    <name evidence="1" type="ORF">CWI39_0091p0030</name>
</gene>
<organism evidence="1 2">
    <name type="scientific">Hamiltosporidium magnivora</name>
    <dbReference type="NCBI Taxonomy" id="148818"/>
    <lineage>
        <taxon>Eukaryota</taxon>
        <taxon>Fungi</taxon>
        <taxon>Fungi incertae sedis</taxon>
        <taxon>Microsporidia</taxon>
        <taxon>Dubosqiidae</taxon>
        <taxon>Hamiltosporidium</taxon>
    </lineage>
</organism>
<evidence type="ECO:0000313" key="2">
    <source>
        <dbReference type="Proteomes" id="UP000293045"/>
    </source>
</evidence>
<dbReference type="VEuPathDB" id="MicrosporidiaDB:CWI39_0091p0030"/>
<name>A0A4Q9LNY6_9MICR</name>
<dbReference type="EMBL" id="PIXR01000091">
    <property type="protein sequence ID" value="TBU09235.1"/>
    <property type="molecule type" value="Genomic_DNA"/>
</dbReference>